<dbReference type="EMBL" id="RJVJ01000002">
    <property type="protein sequence ID" value="ROR38190.1"/>
    <property type="molecule type" value="Genomic_DNA"/>
</dbReference>
<evidence type="ECO:0000313" key="2">
    <source>
        <dbReference type="EMBL" id="ROR38190.1"/>
    </source>
</evidence>
<protein>
    <recommendedName>
        <fullName evidence="4">PBP family phospholipid-binding protein</fullName>
    </recommendedName>
</protein>
<dbReference type="InterPro" id="IPR005247">
    <property type="entry name" value="YbhB_YbcL/LppC-like"/>
</dbReference>
<sequence length="240" mass="24704">MSRPFRTRAVVRGGVPAVRGEGPAAGGEVSVRRSRRYRSAYRTAAVALSAAAVLTLLGAADSSAQVGKKEVEFGRVSVRSGVPVGAARFTVTSPDIVNGRFPQEHWANAFGCDGGNQPLRLAWSGAPAGTRSFAVTMFDPDAPTGSGFWHWLVWDVPATATGLGATPPAGAVTGADDAGVQGYLGPCPPVGDRPHRYRITVYALDTPSLALPAATPAAVTAFSMSGHVIGHAQTTALAAR</sequence>
<dbReference type="PANTHER" id="PTHR30289">
    <property type="entry name" value="UNCHARACTERIZED PROTEIN YBCL-RELATED"/>
    <property type="match status" value="1"/>
</dbReference>
<comment type="similarity">
    <text evidence="1">Belongs to the UPF0098 family.</text>
</comment>
<dbReference type="SUPFAM" id="SSF49777">
    <property type="entry name" value="PEBP-like"/>
    <property type="match status" value="1"/>
</dbReference>
<dbReference type="NCBIfam" id="TIGR00481">
    <property type="entry name" value="YbhB/YbcL family Raf kinase inhibitor-like protein"/>
    <property type="match status" value="1"/>
</dbReference>
<dbReference type="AlphaFoldDB" id="A0A8G1X9W6"/>
<dbReference type="Proteomes" id="UP000267408">
    <property type="component" value="Unassembled WGS sequence"/>
</dbReference>
<proteinExistence type="inferred from homology"/>
<dbReference type="CDD" id="cd00865">
    <property type="entry name" value="PEBP_bact_arch"/>
    <property type="match status" value="1"/>
</dbReference>
<dbReference type="InterPro" id="IPR008914">
    <property type="entry name" value="PEBP"/>
</dbReference>
<organism evidence="2 3">
    <name type="scientific">Kitasatospora cineracea</name>
    <dbReference type="NCBI Taxonomy" id="88074"/>
    <lineage>
        <taxon>Bacteria</taxon>
        <taxon>Bacillati</taxon>
        <taxon>Actinomycetota</taxon>
        <taxon>Actinomycetes</taxon>
        <taxon>Kitasatosporales</taxon>
        <taxon>Streptomycetaceae</taxon>
        <taxon>Kitasatospora</taxon>
    </lineage>
</organism>
<dbReference type="PANTHER" id="PTHR30289:SF1">
    <property type="entry name" value="PEBP (PHOSPHATIDYLETHANOLAMINE-BINDING PROTEIN) FAMILY PROTEIN"/>
    <property type="match status" value="1"/>
</dbReference>
<dbReference type="InterPro" id="IPR036610">
    <property type="entry name" value="PEBP-like_sf"/>
</dbReference>
<comment type="caution">
    <text evidence="2">The sequence shown here is derived from an EMBL/GenBank/DDBJ whole genome shotgun (WGS) entry which is preliminary data.</text>
</comment>
<evidence type="ECO:0000313" key="3">
    <source>
        <dbReference type="Proteomes" id="UP000267408"/>
    </source>
</evidence>
<dbReference type="Pfam" id="PF01161">
    <property type="entry name" value="PBP"/>
    <property type="match status" value="1"/>
</dbReference>
<name>A0A8G1X9W6_9ACTN</name>
<dbReference type="Gene3D" id="3.90.280.10">
    <property type="entry name" value="PEBP-like"/>
    <property type="match status" value="1"/>
</dbReference>
<evidence type="ECO:0008006" key="4">
    <source>
        <dbReference type="Google" id="ProtNLM"/>
    </source>
</evidence>
<accession>A0A8G1X9W6</accession>
<evidence type="ECO:0000256" key="1">
    <source>
        <dbReference type="ARBA" id="ARBA00007120"/>
    </source>
</evidence>
<reference evidence="2 3" key="1">
    <citation type="submission" date="2018-11" db="EMBL/GenBank/DDBJ databases">
        <title>Sequencing the genomes of 1000 actinobacteria strains.</title>
        <authorList>
            <person name="Klenk H.-P."/>
        </authorList>
    </citation>
    <scope>NUCLEOTIDE SEQUENCE [LARGE SCALE GENOMIC DNA]</scope>
    <source>
        <strain evidence="2 3">DSM 44780</strain>
    </source>
</reference>
<gene>
    <name evidence="2" type="ORF">EDD39_6367</name>
</gene>